<name>A0A6N8FK68_9BACI</name>
<sequence length="106" mass="12336">MEKKKYYVSLQAGEISQIKYDNNDEFLIYATDEEIDELRSKINQMDDAAFGTFLRAHIPIKPYHEDPQNDDYDAGITEAFQMLYQLGDENTKSHIESIGILSNRHM</sequence>
<protein>
    <submittedName>
        <fullName evidence="1">Hydrolase</fullName>
    </submittedName>
</protein>
<evidence type="ECO:0000313" key="1">
    <source>
        <dbReference type="EMBL" id="MUK90052.1"/>
    </source>
</evidence>
<dbReference type="GO" id="GO:0016787">
    <property type="term" value="F:hydrolase activity"/>
    <property type="evidence" value="ECO:0007669"/>
    <property type="project" value="UniProtKB-KW"/>
</dbReference>
<proteinExistence type="predicted"/>
<keyword evidence="2" id="KW-1185">Reference proteome</keyword>
<keyword evidence="1" id="KW-0378">Hydrolase</keyword>
<organism evidence="1 2">
    <name type="scientific">Ornithinibacillus caprae</name>
    <dbReference type="NCBI Taxonomy" id="2678566"/>
    <lineage>
        <taxon>Bacteria</taxon>
        <taxon>Bacillati</taxon>
        <taxon>Bacillota</taxon>
        <taxon>Bacilli</taxon>
        <taxon>Bacillales</taxon>
        <taxon>Bacillaceae</taxon>
        <taxon>Ornithinibacillus</taxon>
    </lineage>
</organism>
<evidence type="ECO:0000313" key="2">
    <source>
        <dbReference type="Proteomes" id="UP000469125"/>
    </source>
</evidence>
<dbReference type="AlphaFoldDB" id="A0A6N8FK68"/>
<reference evidence="1 2" key="1">
    <citation type="submission" date="2019-11" db="EMBL/GenBank/DDBJ databases">
        <authorList>
            <person name="Li X."/>
        </authorList>
    </citation>
    <scope>NUCLEOTIDE SEQUENCE [LARGE SCALE GENOMIC DNA]</scope>
    <source>
        <strain evidence="1 2">L9</strain>
    </source>
</reference>
<gene>
    <name evidence="1" type="ORF">GMD78_16900</name>
</gene>
<dbReference type="Proteomes" id="UP000469125">
    <property type="component" value="Unassembled WGS sequence"/>
</dbReference>
<dbReference type="RefSeq" id="WP_155670466.1">
    <property type="nucleotide sequence ID" value="NZ_WOCA01000016.1"/>
</dbReference>
<comment type="caution">
    <text evidence="1">The sequence shown here is derived from an EMBL/GenBank/DDBJ whole genome shotgun (WGS) entry which is preliminary data.</text>
</comment>
<dbReference type="EMBL" id="WOCA01000016">
    <property type="protein sequence ID" value="MUK90052.1"/>
    <property type="molecule type" value="Genomic_DNA"/>
</dbReference>
<accession>A0A6N8FK68</accession>